<evidence type="ECO:0000259" key="15">
    <source>
        <dbReference type="Pfam" id="PF05199"/>
    </source>
</evidence>
<evidence type="ECO:0000313" key="16">
    <source>
        <dbReference type="EMBL" id="GAG26963.1"/>
    </source>
</evidence>
<keyword evidence="5" id="KW-0560">Oxidoreductase</keyword>
<dbReference type="AlphaFoldDB" id="X0WR35"/>
<gene>
    <name evidence="16" type="ORF">S01H1_53853</name>
</gene>
<evidence type="ECO:0000256" key="14">
    <source>
        <dbReference type="ARBA" id="ARBA00049778"/>
    </source>
</evidence>
<comment type="pathway">
    <text evidence="11">Steroid metabolism; cholesterol degradation.</text>
</comment>
<feature type="domain" description="Glucose-methanol-choline oxidoreductase C-terminal" evidence="15">
    <location>
        <begin position="110"/>
        <end position="168"/>
    </location>
</feature>
<evidence type="ECO:0000256" key="12">
    <source>
        <dbReference type="ARBA" id="ARBA00049723"/>
    </source>
</evidence>
<keyword evidence="7" id="KW-1207">Sterol metabolism</keyword>
<evidence type="ECO:0000256" key="2">
    <source>
        <dbReference type="ARBA" id="ARBA00022548"/>
    </source>
</evidence>
<keyword evidence="3" id="KW-0285">Flavoprotein</keyword>
<evidence type="ECO:0000256" key="7">
    <source>
        <dbReference type="ARBA" id="ARBA00023166"/>
    </source>
</evidence>
<name>X0WR35_9ZZZZ</name>
<keyword evidence="8" id="KW-0753">Steroid metabolism</keyword>
<protein>
    <recommendedName>
        <fullName evidence="13">Cholesterol oxidase</fullName>
        <ecNumber evidence="12">1.1.3.6</ecNumber>
        <ecNumber evidence="10">5.3.3.1</ecNumber>
    </recommendedName>
    <alternativeName>
        <fullName evidence="14">Cholesterol isomerase</fullName>
    </alternativeName>
</protein>
<dbReference type="PANTHER" id="PTHR47470">
    <property type="entry name" value="CHOLESTEROL OXIDASE"/>
    <property type="match status" value="1"/>
</dbReference>
<dbReference type="InterPro" id="IPR007867">
    <property type="entry name" value="GMC_OxRtase_C"/>
</dbReference>
<sequence length="181" mass="19881">MLTDGGGQIPRQLRLLGNVIRHPLQFLKALWLPGQAARNSVLLVMQSDENYLNFEYKRRWWRLGGHSMTSTVPPGQERVRSYIPVANEAARLMAKRMKGHPKTMWSEALLNGPTTAHILGGCAMAESPDKGVVNFSGEIYGYPNLYVADGSVVPANLAVNPSLTITALSEHIMSQVPTKAT</sequence>
<dbReference type="GO" id="GO:0004769">
    <property type="term" value="F:steroid Delta-isomerase activity"/>
    <property type="evidence" value="ECO:0007669"/>
    <property type="project" value="UniProtKB-EC"/>
</dbReference>
<dbReference type="GO" id="GO:0008203">
    <property type="term" value="P:cholesterol metabolic process"/>
    <property type="evidence" value="ECO:0007669"/>
    <property type="project" value="UniProtKB-KW"/>
</dbReference>
<dbReference type="PANTHER" id="PTHR47470:SF1">
    <property type="entry name" value="FAD-DEPENDENT OXIDOREDUCTASE 2 FAD BINDING DOMAIN-CONTAINING PROTEIN"/>
    <property type="match status" value="1"/>
</dbReference>
<comment type="cofactor">
    <cofactor evidence="1">
        <name>FAD</name>
        <dbReference type="ChEBI" id="CHEBI:57692"/>
    </cofactor>
</comment>
<organism evidence="16">
    <name type="scientific">marine sediment metagenome</name>
    <dbReference type="NCBI Taxonomy" id="412755"/>
    <lineage>
        <taxon>unclassified sequences</taxon>
        <taxon>metagenomes</taxon>
        <taxon>ecological metagenomes</taxon>
    </lineage>
</organism>
<evidence type="ECO:0000256" key="11">
    <source>
        <dbReference type="ARBA" id="ARBA00049645"/>
    </source>
</evidence>
<evidence type="ECO:0000256" key="9">
    <source>
        <dbReference type="ARBA" id="ARBA00023235"/>
    </source>
</evidence>
<proteinExistence type="predicted"/>
<reference evidence="16" key="1">
    <citation type="journal article" date="2014" name="Front. Microbiol.">
        <title>High frequency of phylogenetically diverse reductive dehalogenase-homologous genes in deep subseafloor sedimentary metagenomes.</title>
        <authorList>
            <person name="Kawai M."/>
            <person name="Futagami T."/>
            <person name="Toyoda A."/>
            <person name="Takaki Y."/>
            <person name="Nishi S."/>
            <person name="Hori S."/>
            <person name="Arai W."/>
            <person name="Tsubouchi T."/>
            <person name="Morono Y."/>
            <person name="Uchiyama I."/>
            <person name="Ito T."/>
            <person name="Fujiyama A."/>
            <person name="Inagaki F."/>
            <person name="Takami H."/>
        </authorList>
    </citation>
    <scope>NUCLEOTIDE SEQUENCE</scope>
    <source>
        <strain evidence="16">Expedition CK06-06</strain>
    </source>
</reference>
<keyword evidence="4" id="KW-0274">FAD</keyword>
<dbReference type="EMBL" id="BARS01034896">
    <property type="protein sequence ID" value="GAG26963.1"/>
    <property type="molecule type" value="Genomic_DNA"/>
</dbReference>
<dbReference type="Gene3D" id="3.50.50.60">
    <property type="entry name" value="FAD/NAD(P)-binding domain"/>
    <property type="match status" value="1"/>
</dbReference>
<evidence type="ECO:0000256" key="1">
    <source>
        <dbReference type="ARBA" id="ARBA00001974"/>
    </source>
</evidence>
<dbReference type="SUPFAM" id="SSF51905">
    <property type="entry name" value="FAD/NAD(P)-binding domain"/>
    <property type="match status" value="1"/>
</dbReference>
<accession>X0WR35</accession>
<keyword evidence="6" id="KW-0443">Lipid metabolism</keyword>
<evidence type="ECO:0000256" key="13">
    <source>
        <dbReference type="ARBA" id="ARBA00049744"/>
    </source>
</evidence>
<evidence type="ECO:0000256" key="5">
    <source>
        <dbReference type="ARBA" id="ARBA00023002"/>
    </source>
</evidence>
<dbReference type="GO" id="GO:0016995">
    <property type="term" value="F:cholesterol oxidase activity"/>
    <property type="evidence" value="ECO:0007669"/>
    <property type="project" value="UniProtKB-EC"/>
</dbReference>
<comment type="caution">
    <text evidence="16">The sequence shown here is derived from an EMBL/GenBank/DDBJ whole genome shotgun (WGS) entry which is preliminary data.</text>
</comment>
<dbReference type="EC" id="5.3.3.1" evidence="10"/>
<evidence type="ECO:0000256" key="8">
    <source>
        <dbReference type="ARBA" id="ARBA00023221"/>
    </source>
</evidence>
<evidence type="ECO:0000256" key="3">
    <source>
        <dbReference type="ARBA" id="ARBA00022630"/>
    </source>
</evidence>
<keyword evidence="2" id="KW-0153">Cholesterol metabolism</keyword>
<evidence type="ECO:0000256" key="10">
    <source>
        <dbReference type="ARBA" id="ARBA00038856"/>
    </source>
</evidence>
<dbReference type="Pfam" id="PF05199">
    <property type="entry name" value="GMC_oxred_C"/>
    <property type="match status" value="1"/>
</dbReference>
<keyword evidence="9" id="KW-0413">Isomerase</keyword>
<dbReference type="EC" id="1.1.3.6" evidence="12"/>
<evidence type="ECO:0000256" key="4">
    <source>
        <dbReference type="ARBA" id="ARBA00022827"/>
    </source>
</evidence>
<dbReference type="InterPro" id="IPR052542">
    <property type="entry name" value="Cholesterol_Oxidase"/>
</dbReference>
<evidence type="ECO:0000256" key="6">
    <source>
        <dbReference type="ARBA" id="ARBA00023098"/>
    </source>
</evidence>
<dbReference type="InterPro" id="IPR036188">
    <property type="entry name" value="FAD/NAD-bd_sf"/>
</dbReference>